<dbReference type="EMBL" id="KN835352">
    <property type="protein sequence ID" value="KIK39238.1"/>
    <property type="molecule type" value="Genomic_DNA"/>
</dbReference>
<dbReference type="Gene3D" id="2.40.50.140">
    <property type="entry name" value="Nucleic acid-binding proteins"/>
    <property type="match status" value="1"/>
</dbReference>
<dbReference type="AlphaFoldDB" id="A0A0D0B5V1"/>
<evidence type="ECO:0000313" key="1">
    <source>
        <dbReference type="EMBL" id="KIK39238.1"/>
    </source>
</evidence>
<gene>
    <name evidence="1" type="ORF">CY34DRAFT_346876</name>
</gene>
<sequence>MPLPEHATVMMLDCITDDDVGRKLRVAGRMLTYDPATALVLLSFSSHGLLVDVSLVIDPDAVLSSAKWGGTLDPNVDHNWMHERKAWVWVMGWLERSEQGLRIPEPPPYTSSPDVDPMIVLKALNVIPARDLDVAGLRSALAMVGETPPTTYPI</sequence>
<evidence type="ECO:0000313" key="2">
    <source>
        <dbReference type="Proteomes" id="UP000054485"/>
    </source>
</evidence>
<proteinExistence type="predicted"/>
<keyword evidence="2" id="KW-1185">Reference proteome</keyword>
<dbReference type="InParanoid" id="A0A0D0B5V1"/>
<name>A0A0D0B5V1_9AGAM</name>
<dbReference type="Proteomes" id="UP000054485">
    <property type="component" value="Unassembled WGS sequence"/>
</dbReference>
<organism evidence="1 2">
    <name type="scientific">Suillus luteus UH-Slu-Lm8-n1</name>
    <dbReference type="NCBI Taxonomy" id="930992"/>
    <lineage>
        <taxon>Eukaryota</taxon>
        <taxon>Fungi</taxon>
        <taxon>Dikarya</taxon>
        <taxon>Basidiomycota</taxon>
        <taxon>Agaricomycotina</taxon>
        <taxon>Agaricomycetes</taxon>
        <taxon>Agaricomycetidae</taxon>
        <taxon>Boletales</taxon>
        <taxon>Suillineae</taxon>
        <taxon>Suillaceae</taxon>
        <taxon>Suillus</taxon>
    </lineage>
</organism>
<accession>A0A0D0B5V1</accession>
<dbReference type="OrthoDB" id="3258172at2759"/>
<reference evidence="1 2" key="1">
    <citation type="submission" date="2014-04" db="EMBL/GenBank/DDBJ databases">
        <authorList>
            <consortium name="DOE Joint Genome Institute"/>
            <person name="Kuo A."/>
            <person name="Ruytinx J."/>
            <person name="Rineau F."/>
            <person name="Colpaert J."/>
            <person name="Kohler A."/>
            <person name="Nagy L.G."/>
            <person name="Floudas D."/>
            <person name="Copeland A."/>
            <person name="Barry K.W."/>
            <person name="Cichocki N."/>
            <person name="Veneault-Fourrey C."/>
            <person name="LaButti K."/>
            <person name="Lindquist E.A."/>
            <person name="Lipzen A."/>
            <person name="Lundell T."/>
            <person name="Morin E."/>
            <person name="Murat C."/>
            <person name="Sun H."/>
            <person name="Tunlid A."/>
            <person name="Henrissat B."/>
            <person name="Grigoriev I.V."/>
            <person name="Hibbett D.S."/>
            <person name="Martin F."/>
            <person name="Nordberg H.P."/>
            <person name="Cantor M.N."/>
            <person name="Hua S.X."/>
        </authorList>
    </citation>
    <scope>NUCLEOTIDE SEQUENCE [LARGE SCALE GENOMIC DNA]</scope>
    <source>
        <strain evidence="1 2">UH-Slu-Lm8-n1</strain>
    </source>
</reference>
<dbReference type="HOGENOM" id="CLU_155372_0_0_1"/>
<dbReference type="InterPro" id="IPR012340">
    <property type="entry name" value="NA-bd_OB-fold"/>
</dbReference>
<reference evidence="2" key="2">
    <citation type="submission" date="2015-01" db="EMBL/GenBank/DDBJ databases">
        <title>Evolutionary Origins and Diversification of the Mycorrhizal Mutualists.</title>
        <authorList>
            <consortium name="DOE Joint Genome Institute"/>
            <consortium name="Mycorrhizal Genomics Consortium"/>
            <person name="Kohler A."/>
            <person name="Kuo A."/>
            <person name="Nagy L.G."/>
            <person name="Floudas D."/>
            <person name="Copeland A."/>
            <person name="Barry K.W."/>
            <person name="Cichocki N."/>
            <person name="Veneault-Fourrey C."/>
            <person name="LaButti K."/>
            <person name="Lindquist E.A."/>
            <person name="Lipzen A."/>
            <person name="Lundell T."/>
            <person name="Morin E."/>
            <person name="Murat C."/>
            <person name="Riley R."/>
            <person name="Ohm R."/>
            <person name="Sun H."/>
            <person name="Tunlid A."/>
            <person name="Henrissat B."/>
            <person name="Grigoriev I.V."/>
            <person name="Hibbett D.S."/>
            <person name="Martin F."/>
        </authorList>
    </citation>
    <scope>NUCLEOTIDE SEQUENCE [LARGE SCALE GENOMIC DNA]</scope>
    <source>
        <strain evidence="2">UH-Slu-Lm8-n1</strain>
    </source>
</reference>
<protein>
    <submittedName>
        <fullName evidence="1">Unplaced genomic scaffold CY34scaffold_221, whole genome shotgun sequence</fullName>
    </submittedName>
</protein>